<gene>
    <name evidence="1" type="ORF">RPERSI_LOCUS22452</name>
</gene>
<reference evidence="1" key="1">
    <citation type="submission" date="2021-06" db="EMBL/GenBank/DDBJ databases">
        <authorList>
            <person name="Kallberg Y."/>
            <person name="Tangrot J."/>
            <person name="Rosling A."/>
        </authorList>
    </citation>
    <scope>NUCLEOTIDE SEQUENCE</scope>
    <source>
        <strain evidence="1">MA461A</strain>
    </source>
</reference>
<proteinExistence type="predicted"/>
<protein>
    <submittedName>
        <fullName evidence="1">14805_t:CDS:1</fullName>
    </submittedName>
</protein>
<evidence type="ECO:0000313" key="2">
    <source>
        <dbReference type="Proteomes" id="UP000789920"/>
    </source>
</evidence>
<dbReference type="EMBL" id="CAJVQC010068045">
    <property type="protein sequence ID" value="CAG8807738.1"/>
    <property type="molecule type" value="Genomic_DNA"/>
</dbReference>
<dbReference type="Proteomes" id="UP000789920">
    <property type="component" value="Unassembled WGS sequence"/>
</dbReference>
<accession>A0ACA9RSQ0</accession>
<name>A0ACA9RSQ0_9GLOM</name>
<sequence length="146" mass="17091">MTYKNTILTQQLEASKKRIEDYKIIDPKAAREFENDLLPTPETVEEPAGGSYFPFFRRKSKDKTSEKPAKLIRQHLQEIKKTIIALERTTDGQDGVEELLRLLNDEFNSAKVSKEIKERLDDFCDLYDFSYETEIQAKEKKLKERG</sequence>
<keyword evidence="2" id="KW-1185">Reference proteome</keyword>
<organism evidence="1 2">
    <name type="scientific">Racocetra persica</name>
    <dbReference type="NCBI Taxonomy" id="160502"/>
    <lineage>
        <taxon>Eukaryota</taxon>
        <taxon>Fungi</taxon>
        <taxon>Fungi incertae sedis</taxon>
        <taxon>Mucoromycota</taxon>
        <taxon>Glomeromycotina</taxon>
        <taxon>Glomeromycetes</taxon>
        <taxon>Diversisporales</taxon>
        <taxon>Gigasporaceae</taxon>
        <taxon>Racocetra</taxon>
    </lineage>
</organism>
<evidence type="ECO:0000313" key="1">
    <source>
        <dbReference type="EMBL" id="CAG8807738.1"/>
    </source>
</evidence>
<comment type="caution">
    <text evidence="1">The sequence shown here is derived from an EMBL/GenBank/DDBJ whole genome shotgun (WGS) entry which is preliminary data.</text>
</comment>